<feature type="transmembrane region" description="Helical" evidence="1">
    <location>
        <begin position="179"/>
        <end position="210"/>
    </location>
</feature>
<protein>
    <submittedName>
        <fullName evidence="3">Predicted membrane protein</fullName>
    </submittedName>
</protein>
<evidence type="ECO:0000313" key="4">
    <source>
        <dbReference type="Proteomes" id="UP000250006"/>
    </source>
</evidence>
<proteinExistence type="predicted"/>
<reference evidence="3 4" key="1">
    <citation type="submission" date="2018-06" db="EMBL/GenBank/DDBJ databases">
        <authorList>
            <consortium name="Pathogen Informatics"/>
            <person name="Doyle S."/>
        </authorList>
    </citation>
    <scope>NUCLEOTIDE SEQUENCE [LARGE SCALE GENOMIC DNA]</scope>
    <source>
        <strain evidence="3 4">NCTC11535</strain>
    </source>
</reference>
<accession>A0ABY1VTZ8</accession>
<feature type="transmembrane region" description="Helical" evidence="1">
    <location>
        <begin position="104"/>
        <end position="125"/>
    </location>
</feature>
<dbReference type="Proteomes" id="UP000250006">
    <property type="component" value="Unassembled WGS sequence"/>
</dbReference>
<feature type="transmembrane region" description="Helical" evidence="1">
    <location>
        <begin position="400"/>
        <end position="422"/>
    </location>
</feature>
<gene>
    <name evidence="3" type="ORF">NCTC11535_02225</name>
</gene>
<dbReference type="EMBL" id="UAPQ01000012">
    <property type="protein sequence ID" value="SPT55055.1"/>
    <property type="molecule type" value="Genomic_DNA"/>
</dbReference>
<comment type="caution">
    <text evidence="3">The sequence shown here is derived from an EMBL/GenBank/DDBJ whole genome shotgun (WGS) entry which is preliminary data.</text>
</comment>
<feature type="transmembrane region" description="Helical" evidence="1">
    <location>
        <begin position="357"/>
        <end position="379"/>
    </location>
</feature>
<keyword evidence="1" id="KW-0472">Membrane</keyword>
<evidence type="ECO:0000256" key="1">
    <source>
        <dbReference type="SAM" id="Phobius"/>
    </source>
</evidence>
<feature type="transmembrane region" description="Helical" evidence="1">
    <location>
        <begin position="73"/>
        <end position="92"/>
    </location>
</feature>
<keyword evidence="1" id="KW-0812">Transmembrane</keyword>
<evidence type="ECO:0000313" key="3">
    <source>
        <dbReference type="EMBL" id="SPT55055.1"/>
    </source>
</evidence>
<feature type="transmembrane region" description="Helical" evidence="1">
    <location>
        <begin position="316"/>
        <end position="337"/>
    </location>
</feature>
<dbReference type="PANTHER" id="PTHR30590:SF2">
    <property type="entry name" value="INNER MEMBRANE PROTEIN"/>
    <property type="match status" value="1"/>
</dbReference>
<keyword evidence="1" id="KW-1133">Transmembrane helix</keyword>
<evidence type="ECO:0000259" key="2">
    <source>
        <dbReference type="Pfam" id="PF04235"/>
    </source>
</evidence>
<dbReference type="InterPro" id="IPR052529">
    <property type="entry name" value="Bact_Transport_Assoc"/>
</dbReference>
<organism evidence="3 4">
    <name type="scientific">Actinomyces bovis</name>
    <dbReference type="NCBI Taxonomy" id="1658"/>
    <lineage>
        <taxon>Bacteria</taxon>
        <taxon>Bacillati</taxon>
        <taxon>Actinomycetota</taxon>
        <taxon>Actinomycetes</taxon>
        <taxon>Actinomycetales</taxon>
        <taxon>Actinomycetaceae</taxon>
        <taxon>Actinomyces</taxon>
    </lineage>
</organism>
<keyword evidence="4" id="KW-1185">Reference proteome</keyword>
<feature type="domain" description="DUF418" evidence="2">
    <location>
        <begin position="305"/>
        <end position="466"/>
    </location>
</feature>
<name>A0ABY1VTZ8_9ACTO</name>
<feature type="transmembrane region" description="Helical" evidence="1">
    <location>
        <begin position="216"/>
        <end position="237"/>
    </location>
</feature>
<dbReference type="Pfam" id="PF04235">
    <property type="entry name" value="DUF418"/>
    <property type="match status" value="1"/>
</dbReference>
<dbReference type="PANTHER" id="PTHR30590">
    <property type="entry name" value="INNER MEMBRANE PROTEIN"/>
    <property type="match status" value="1"/>
</dbReference>
<feature type="transmembrane region" description="Helical" evidence="1">
    <location>
        <begin position="280"/>
        <end position="304"/>
    </location>
</feature>
<sequence>MTRTPALQAFWARTGVLGTNRRTRRAGRFQTDAVAKRRFSTRKPAARRSTGRFSSFTGAAAVRFPGPDVARGFMLLLIALANVPVWLTFFHHNPAPDALAEGWVLLRGALVDLRSFPLFAMLFGFGLATMSRRRMDAAVQQTAAALPAGIDGALRAQQLEEARAAALVDSRRLLRRRGWWMLLFGAAHGAVFPGEIIGTYAVIAVLLAGVIAARRWWVMVAVSAGVCLVNLVSFLNLGSFMNTLAGEDGGAGAGGAGVLGQELAGATLSPLYPVLSLEMWAIGTLLAVLVSLAIPATCLGVWLADTELVRRPDTHRRALAVGGVLALTVGALGSVPFDLLVQGRTLAQWLAVPSMAIYSFTGLVGAAGWLALLLAWAGSGAGGPLRGLRWLLAAVGKRSMTVYIGQTVLFALVFGAWLASGVQGVSEVTGALVAVGVWTALALGCAWMERMGFARGPLEVLLRRAVTTSARAR</sequence>
<dbReference type="InterPro" id="IPR007349">
    <property type="entry name" value="DUF418"/>
</dbReference>
<feature type="transmembrane region" description="Helical" evidence="1">
    <location>
        <begin position="428"/>
        <end position="448"/>
    </location>
</feature>